<dbReference type="Pfam" id="PF05615">
    <property type="entry name" value="THOC7"/>
    <property type="match status" value="1"/>
</dbReference>
<evidence type="ECO:0000313" key="5">
    <source>
        <dbReference type="EMBL" id="OOQ88802.1"/>
    </source>
</evidence>
<feature type="region of interest" description="Disordered" evidence="4">
    <location>
        <begin position="222"/>
        <end position="340"/>
    </location>
</feature>
<dbReference type="GO" id="GO:0006397">
    <property type="term" value="P:mRNA processing"/>
    <property type="evidence" value="ECO:0007669"/>
    <property type="project" value="InterPro"/>
</dbReference>
<proteinExistence type="predicted"/>
<evidence type="ECO:0000256" key="4">
    <source>
        <dbReference type="SAM" id="MobiDB-lite"/>
    </source>
</evidence>
<sequence length="340" mass="38028">MASYGLLGQPEEAVTDALHKSRLLNVEEKPFKRISKRLLNPDSLVVSNASLPLTPPPDESDADTSASPEAKRQKRLEEWRTFREDVTLDFAAFEGSIARIQFLLNSNEAERQRYATEKLAILDTMQSVRKNTTELRTQLEEAQKLLALRKSYDDLADKITSNRLLKPREDQQASLQKLQMEITELEKESKDYATTWADRREQFGRIVEEGMQLRRLIRDEKEEVERREGMQEGEDGDEGDATSKGKPSAANSPLPEGESMTPSQHSQDESGRLQIEKASGATGAASPLRQAISAEGDKGATDLEDTNMADEGEVTAEEAGEQSDELEEGEELPDERMDIS</sequence>
<evidence type="ECO:0000256" key="3">
    <source>
        <dbReference type="SAM" id="Coils"/>
    </source>
</evidence>
<keyword evidence="2" id="KW-0539">Nucleus</keyword>
<evidence type="ECO:0000313" key="6">
    <source>
        <dbReference type="Proteomes" id="UP000190744"/>
    </source>
</evidence>
<evidence type="ECO:0000256" key="1">
    <source>
        <dbReference type="ARBA" id="ARBA00004123"/>
    </source>
</evidence>
<name>A0A1S9RTG8_PENBI</name>
<dbReference type="Proteomes" id="UP000190744">
    <property type="component" value="Unassembled WGS sequence"/>
</dbReference>
<comment type="subcellular location">
    <subcellularLocation>
        <location evidence="1">Nucleus</location>
    </subcellularLocation>
</comment>
<dbReference type="EMBL" id="LJBN01000117">
    <property type="protein sequence ID" value="OOQ88802.1"/>
    <property type="molecule type" value="Genomic_DNA"/>
</dbReference>
<feature type="region of interest" description="Disordered" evidence="4">
    <location>
        <begin position="48"/>
        <end position="73"/>
    </location>
</feature>
<dbReference type="GO" id="GO:0000445">
    <property type="term" value="C:THO complex part of transcription export complex"/>
    <property type="evidence" value="ECO:0007669"/>
    <property type="project" value="InterPro"/>
</dbReference>
<dbReference type="AlphaFoldDB" id="A0A1S9RTG8"/>
<gene>
    <name evidence="5" type="ORF">PEBR_11516</name>
</gene>
<protein>
    <recommendedName>
        <fullName evidence="7">Tho complex subunit 7</fullName>
    </recommendedName>
</protein>
<comment type="caution">
    <text evidence="5">The sequence shown here is derived from an EMBL/GenBank/DDBJ whole genome shotgun (WGS) entry which is preliminary data.</text>
</comment>
<feature type="compositionally biased region" description="Acidic residues" evidence="4">
    <location>
        <begin position="302"/>
        <end position="333"/>
    </location>
</feature>
<reference evidence="6" key="1">
    <citation type="submission" date="2015-09" db="EMBL/GenBank/DDBJ databases">
        <authorList>
            <person name="Fill T.P."/>
            <person name="Baretta J.F."/>
            <person name="de Almeida L.G."/>
            <person name="Rocha M."/>
            <person name="de Souza D.H."/>
            <person name="Malavazi I."/>
            <person name="Cerdeira L.T."/>
            <person name="Hong H."/>
            <person name="Samborskyy M."/>
            <person name="de Vasconcelos A.T."/>
            <person name="Leadlay P."/>
            <person name="Rodrigues-Filho E."/>
        </authorList>
    </citation>
    <scope>NUCLEOTIDE SEQUENCE [LARGE SCALE GENOMIC DNA]</scope>
    <source>
        <strain evidence="6">LaBioMMi 136</strain>
    </source>
</reference>
<feature type="compositionally biased region" description="Basic and acidic residues" evidence="4">
    <location>
        <begin position="266"/>
        <end position="275"/>
    </location>
</feature>
<evidence type="ECO:0008006" key="7">
    <source>
        <dbReference type="Google" id="ProtNLM"/>
    </source>
</evidence>
<accession>A0A1S9RTG8</accession>
<keyword evidence="3" id="KW-0175">Coiled coil</keyword>
<feature type="compositionally biased region" description="Acidic residues" evidence="4">
    <location>
        <begin position="231"/>
        <end position="240"/>
    </location>
</feature>
<organism evidence="5 6">
    <name type="scientific">Penicillium brasilianum</name>
    <dbReference type="NCBI Taxonomy" id="104259"/>
    <lineage>
        <taxon>Eukaryota</taxon>
        <taxon>Fungi</taxon>
        <taxon>Dikarya</taxon>
        <taxon>Ascomycota</taxon>
        <taxon>Pezizomycotina</taxon>
        <taxon>Eurotiomycetes</taxon>
        <taxon>Eurotiomycetidae</taxon>
        <taxon>Eurotiales</taxon>
        <taxon>Aspergillaceae</taxon>
        <taxon>Penicillium</taxon>
    </lineage>
</organism>
<dbReference type="InterPro" id="IPR008501">
    <property type="entry name" value="THOC7/Mft1"/>
</dbReference>
<feature type="coiled-coil region" evidence="3">
    <location>
        <begin position="125"/>
        <end position="195"/>
    </location>
</feature>
<evidence type="ECO:0000256" key="2">
    <source>
        <dbReference type="ARBA" id="ARBA00023242"/>
    </source>
</evidence>